<dbReference type="RefSeq" id="WP_162306724.1">
    <property type="nucleotide sequence ID" value="NZ_CP042905.2"/>
</dbReference>
<organism evidence="1 2">
    <name type="scientific">Promethearchaeum syntrophicum</name>
    <dbReference type="NCBI Taxonomy" id="2594042"/>
    <lineage>
        <taxon>Archaea</taxon>
        <taxon>Promethearchaeati</taxon>
        <taxon>Promethearchaeota</taxon>
        <taxon>Promethearchaeia</taxon>
        <taxon>Promethearchaeales</taxon>
        <taxon>Promethearchaeaceae</taxon>
        <taxon>Promethearchaeum</taxon>
    </lineage>
</organism>
<dbReference type="AlphaFoldDB" id="A0A5B9DCB7"/>
<dbReference type="EMBL" id="CP042905">
    <property type="protein sequence ID" value="QEE16824.1"/>
    <property type="molecule type" value="Genomic_DNA"/>
</dbReference>
<evidence type="ECO:0000313" key="2">
    <source>
        <dbReference type="Proteomes" id="UP000321408"/>
    </source>
</evidence>
<dbReference type="Proteomes" id="UP000321408">
    <property type="component" value="Chromosome"/>
</dbReference>
<protein>
    <submittedName>
        <fullName evidence="1">Uncharacterized protein</fullName>
    </submittedName>
</protein>
<dbReference type="GeneID" id="43869650"/>
<accession>A0A5B9DCB7</accession>
<name>A0A5B9DCB7_9ARCH</name>
<sequence length="54" mass="6051">MSEIGFNVLELKDLRRTRNLLRRVGYLKNLGLLGKDVLILAEELDKAIGKKIGG</sequence>
<dbReference type="KEGG" id="psyt:DSAG12_02654"/>
<gene>
    <name evidence="1" type="ORF">DSAG12_02654</name>
</gene>
<keyword evidence="2" id="KW-1185">Reference proteome</keyword>
<proteinExistence type="predicted"/>
<reference evidence="1 2" key="1">
    <citation type="journal article" date="2020" name="Nature">
        <title>Isolation of an archaeon at the prokaryote-eukaryote interface.</title>
        <authorList>
            <person name="Imachi H."/>
            <person name="Nobu M.K."/>
            <person name="Nakahara N."/>
            <person name="Morono Y."/>
            <person name="Ogawara M."/>
            <person name="Takaki Y."/>
            <person name="Takano Y."/>
            <person name="Uematsu K."/>
            <person name="Ikuta T."/>
            <person name="Ito M."/>
            <person name="Matsui Y."/>
            <person name="Miyazaki M."/>
            <person name="Murata K."/>
            <person name="Saito Y."/>
            <person name="Sakai S."/>
            <person name="Song C."/>
            <person name="Tasumi E."/>
            <person name="Yamanaka Y."/>
            <person name="Yamaguchi T."/>
            <person name="Kamagata Y."/>
            <person name="Tamaki H."/>
            <person name="Takai K."/>
        </authorList>
    </citation>
    <scope>NUCLEOTIDE SEQUENCE [LARGE SCALE GENOMIC DNA]</scope>
    <source>
        <strain evidence="1 2">MK-D1</strain>
    </source>
</reference>
<evidence type="ECO:0000313" key="1">
    <source>
        <dbReference type="EMBL" id="QEE16824.1"/>
    </source>
</evidence>
<reference evidence="1 2" key="2">
    <citation type="journal article" date="2024" name="Int. J. Syst. Evol. Microbiol.">
        <title>Promethearchaeum syntrophicum gen. nov., sp. nov., an anaerobic, obligately syntrophic archaeon, the first isolate of the lineage 'Asgard' archaea, and proposal of the new archaeal phylum Promethearchaeota phyl. nov. and kingdom Promethearchaeati regn. nov.</title>
        <authorList>
            <person name="Imachi H."/>
            <person name="Nobu M.K."/>
            <person name="Kato S."/>
            <person name="Takaki Y."/>
            <person name="Miyazaki M."/>
            <person name="Miyata M."/>
            <person name="Ogawara M."/>
            <person name="Saito Y."/>
            <person name="Sakai S."/>
            <person name="Tahara Y.O."/>
            <person name="Takano Y."/>
            <person name="Tasumi E."/>
            <person name="Uematsu K."/>
            <person name="Yoshimura T."/>
            <person name="Itoh T."/>
            <person name="Ohkuma M."/>
            <person name="Takai K."/>
        </authorList>
    </citation>
    <scope>NUCLEOTIDE SEQUENCE [LARGE SCALE GENOMIC DNA]</scope>
    <source>
        <strain evidence="1 2">MK-D1</strain>
    </source>
</reference>